<evidence type="ECO:0000313" key="1">
    <source>
        <dbReference type="EMBL" id="SVB77742.1"/>
    </source>
</evidence>
<name>A0A382GS91_9ZZZZ</name>
<protein>
    <submittedName>
        <fullName evidence="1">Uncharacterized protein</fullName>
    </submittedName>
</protein>
<dbReference type="EMBL" id="UINC01057022">
    <property type="protein sequence ID" value="SVB77742.1"/>
    <property type="molecule type" value="Genomic_DNA"/>
</dbReference>
<accession>A0A382GS91</accession>
<reference evidence="1" key="1">
    <citation type="submission" date="2018-05" db="EMBL/GenBank/DDBJ databases">
        <authorList>
            <person name="Lanie J.A."/>
            <person name="Ng W.-L."/>
            <person name="Kazmierczak K.M."/>
            <person name="Andrzejewski T.M."/>
            <person name="Davidsen T.M."/>
            <person name="Wayne K.J."/>
            <person name="Tettelin H."/>
            <person name="Glass J.I."/>
            <person name="Rusch D."/>
            <person name="Podicherti R."/>
            <person name="Tsui H.-C.T."/>
            <person name="Winkler M.E."/>
        </authorList>
    </citation>
    <scope>NUCLEOTIDE SEQUENCE</scope>
</reference>
<dbReference type="AlphaFoldDB" id="A0A382GS91"/>
<proteinExistence type="predicted"/>
<feature type="non-terminal residue" evidence="1">
    <location>
        <position position="55"/>
    </location>
</feature>
<organism evidence="1">
    <name type="scientific">marine metagenome</name>
    <dbReference type="NCBI Taxonomy" id="408172"/>
    <lineage>
        <taxon>unclassified sequences</taxon>
        <taxon>metagenomes</taxon>
        <taxon>ecological metagenomes</taxon>
    </lineage>
</organism>
<gene>
    <name evidence="1" type="ORF">METZ01_LOCUS230596</name>
</gene>
<sequence length="55" mass="6052">MEVVGGHETPSREVLVMSRAFVKEDWDPEPEPHYELPDPDSARFGKAAASALIEG</sequence>